<dbReference type="Pfam" id="PF04474">
    <property type="entry name" value="DUF554"/>
    <property type="match status" value="1"/>
</dbReference>
<evidence type="ECO:0008006" key="4">
    <source>
        <dbReference type="Google" id="ProtNLM"/>
    </source>
</evidence>
<dbReference type="PANTHER" id="PTHR36111:SF2">
    <property type="entry name" value="INNER MEMBRANE PROTEIN"/>
    <property type="match status" value="1"/>
</dbReference>
<feature type="transmembrane region" description="Helical" evidence="1">
    <location>
        <begin position="228"/>
        <end position="247"/>
    </location>
</feature>
<evidence type="ECO:0000313" key="3">
    <source>
        <dbReference type="Proteomes" id="UP000243297"/>
    </source>
</evidence>
<evidence type="ECO:0000313" key="2">
    <source>
        <dbReference type="EMBL" id="SKA01342.1"/>
    </source>
</evidence>
<feature type="transmembrane region" description="Helical" evidence="1">
    <location>
        <begin position="45"/>
        <end position="66"/>
    </location>
</feature>
<dbReference type="InterPro" id="IPR007563">
    <property type="entry name" value="DUF554"/>
</dbReference>
<dbReference type="Proteomes" id="UP000243297">
    <property type="component" value="Unassembled WGS sequence"/>
</dbReference>
<keyword evidence="1" id="KW-0472">Membrane</keyword>
<dbReference type="AlphaFoldDB" id="A0A1T4QC53"/>
<organism evidence="2 3">
    <name type="scientific">Anaerorhabdus furcosa</name>
    <dbReference type="NCBI Taxonomy" id="118967"/>
    <lineage>
        <taxon>Bacteria</taxon>
        <taxon>Bacillati</taxon>
        <taxon>Bacillota</taxon>
        <taxon>Erysipelotrichia</taxon>
        <taxon>Erysipelotrichales</taxon>
        <taxon>Erysipelotrichaceae</taxon>
        <taxon>Anaerorhabdus</taxon>
    </lineage>
</organism>
<evidence type="ECO:0000256" key="1">
    <source>
        <dbReference type="SAM" id="Phobius"/>
    </source>
</evidence>
<feature type="transmembrane region" description="Helical" evidence="1">
    <location>
        <begin position="72"/>
        <end position="91"/>
    </location>
</feature>
<keyword evidence="1" id="KW-0812">Transmembrane</keyword>
<proteinExistence type="predicted"/>
<keyword evidence="1" id="KW-1133">Transmembrane helix</keyword>
<feature type="transmembrane region" description="Helical" evidence="1">
    <location>
        <begin position="159"/>
        <end position="181"/>
    </location>
</feature>
<keyword evidence="3" id="KW-1185">Reference proteome</keyword>
<reference evidence="3" key="1">
    <citation type="submission" date="2017-02" db="EMBL/GenBank/DDBJ databases">
        <authorList>
            <person name="Varghese N."/>
            <person name="Submissions S."/>
        </authorList>
    </citation>
    <scope>NUCLEOTIDE SEQUENCE [LARGE SCALE GENOMIC DNA]</scope>
    <source>
        <strain evidence="3">ATCC 25662</strain>
    </source>
</reference>
<name>A0A1T4QC53_9FIRM</name>
<protein>
    <recommendedName>
        <fullName evidence="4">DUF554 domain-containing protein</fullName>
    </recommendedName>
</protein>
<sequence length="248" mass="26129">MKQDESPVFLGGHMGSIVNALSIIVGGILGIMLKKGIKENIQEGIYKAIGVCVLVIGINGVLSNMAVVSKEFVSTSGELILVISIVIGTFIGEAMDLDKKLNGLSYKIEKKFNLAGFASSFVAASIIFCVGAMAIIGGINDGLLHDPNVLYVKSILDGITSIILGATLGMGVIFSSIPVLIYQGAITLLAGSLSSVLVGEFLRQICMVGYVLVICIGINFLAPNKLKVANMLPSLLVVIVYNVILMFF</sequence>
<feature type="transmembrane region" description="Helical" evidence="1">
    <location>
        <begin position="112"/>
        <end position="139"/>
    </location>
</feature>
<dbReference type="STRING" id="118967.SAMN02745191_2403"/>
<gene>
    <name evidence="2" type="ORF">SAMN02745191_2403</name>
</gene>
<feature type="transmembrane region" description="Helical" evidence="1">
    <location>
        <begin position="201"/>
        <end position="222"/>
    </location>
</feature>
<dbReference type="EMBL" id="FUWY01000009">
    <property type="protein sequence ID" value="SKA01342.1"/>
    <property type="molecule type" value="Genomic_DNA"/>
</dbReference>
<accession>A0A1T4QC53</accession>
<feature type="transmembrane region" description="Helical" evidence="1">
    <location>
        <begin position="12"/>
        <end position="33"/>
    </location>
</feature>
<dbReference type="PANTHER" id="PTHR36111">
    <property type="entry name" value="INNER MEMBRANE PROTEIN-RELATED"/>
    <property type="match status" value="1"/>
</dbReference>